<gene>
    <name evidence="9" type="ORF">H9980_02555</name>
</gene>
<dbReference type="PROSITE" id="PS50995">
    <property type="entry name" value="HTH_MARR_2"/>
    <property type="match status" value="1"/>
</dbReference>
<dbReference type="EMBL" id="DXET01000063">
    <property type="protein sequence ID" value="HIX80837.1"/>
    <property type="molecule type" value="Genomic_DNA"/>
</dbReference>
<evidence type="ECO:0000256" key="7">
    <source>
        <dbReference type="ARBA" id="ARBA00047207"/>
    </source>
</evidence>
<dbReference type="SMART" id="SM00347">
    <property type="entry name" value="HTH_MARR"/>
    <property type="match status" value="1"/>
</dbReference>
<evidence type="ECO:0000313" key="9">
    <source>
        <dbReference type="EMBL" id="HIX80837.1"/>
    </source>
</evidence>
<dbReference type="Pfam" id="PF22381">
    <property type="entry name" value="Staph_reg_Sar_Rot"/>
    <property type="match status" value="1"/>
</dbReference>
<comment type="subcellular location">
    <subcellularLocation>
        <location evidence="1">Cytoplasm</location>
    </subcellularLocation>
</comment>
<evidence type="ECO:0000259" key="8">
    <source>
        <dbReference type="PROSITE" id="PS50995"/>
    </source>
</evidence>
<proteinExistence type="inferred from homology"/>
<dbReference type="GO" id="GO:0003700">
    <property type="term" value="F:DNA-binding transcription factor activity"/>
    <property type="evidence" value="ECO:0007669"/>
    <property type="project" value="InterPro"/>
</dbReference>
<dbReference type="Gene3D" id="1.10.10.10">
    <property type="entry name" value="Winged helix-like DNA-binding domain superfamily/Winged helix DNA-binding domain"/>
    <property type="match status" value="1"/>
</dbReference>
<dbReference type="InterPro" id="IPR000835">
    <property type="entry name" value="HTH_MarR-typ"/>
</dbReference>
<dbReference type="InterPro" id="IPR036390">
    <property type="entry name" value="WH_DNA-bd_sf"/>
</dbReference>
<evidence type="ECO:0000256" key="1">
    <source>
        <dbReference type="ARBA" id="ARBA00004496"/>
    </source>
</evidence>
<name>A0A9D1XJZ5_9FIRM</name>
<evidence type="ECO:0000313" key="10">
    <source>
        <dbReference type="Proteomes" id="UP000886724"/>
    </source>
</evidence>
<comment type="similarity">
    <text evidence="5">Belongs to the SarZ family.</text>
</comment>
<evidence type="ECO:0000256" key="5">
    <source>
        <dbReference type="ARBA" id="ARBA00046337"/>
    </source>
</evidence>
<organism evidence="9 10">
    <name type="scientific">Candidatus Erysipelatoclostridium merdavium</name>
    <dbReference type="NCBI Taxonomy" id="2838566"/>
    <lineage>
        <taxon>Bacteria</taxon>
        <taxon>Bacillati</taxon>
        <taxon>Bacillota</taxon>
        <taxon>Erysipelotrichia</taxon>
        <taxon>Erysipelotrichales</taxon>
        <taxon>Erysipelotrichales incertae sedis</taxon>
    </lineage>
</organism>
<dbReference type="AlphaFoldDB" id="A0A9D1XJZ5"/>
<protein>
    <recommendedName>
        <fullName evidence="6">HTH-type transcriptional regulator SarZ</fullName>
    </recommendedName>
    <alternativeName>
        <fullName evidence="7">Staphylococcal accessory regulator Z</fullName>
    </alternativeName>
</protein>
<evidence type="ECO:0000256" key="2">
    <source>
        <dbReference type="ARBA" id="ARBA00023015"/>
    </source>
</evidence>
<dbReference type="InterPro" id="IPR036388">
    <property type="entry name" value="WH-like_DNA-bd_sf"/>
</dbReference>
<accession>A0A9D1XJZ5</accession>
<keyword evidence="3" id="KW-0238">DNA-binding</keyword>
<reference evidence="9" key="1">
    <citation type="journal article" date="2021" name="PeerJ">
        <title>Extensive microbial diversity within the chicken gut microbiome revealed by metagenomics and culture.</title>
        <authorList>
            <person name="Gilroy R."/>
            <person name="Ravi A."/>
            <person name="Getino M."/>
            <person name="Pursley I."/>
            <person name="Horton D.L."/>
            <person name="Alikhan N.F."/>
            <person name="Baker D."/>
            <person name="Gharbi K."/>
            <person name="Hall N."/>
            <person name="Watson M."/>
            <person name="Adriaenssens E.M."/>
            <person name="Foster-Nyarko E."/>
            <person name="Jarju S."/>
            <person name="Secka A."/>
            <person name="Antonio M."/>
            <person name="Oren A."/>
            <person name="Chaudhuri R.R."/>
            <person name="La Ragione R."/>
            <person name="Hildebrand F."/>
            <person name="Pallen M.J."/>
        </authorList>
    </citation>
    <scope>NUCLEOTIDE SEQUENCE</scope>
    <source>
        <strain evidence="9">ChiGjej1B1-14440</strain>
    </source>
</reference>
<dbReference type="InterPro" id="IPR055166">
    <property type="entry name" value="Transc_reg_Sar_Rot_HTH"/>
</dbReference>
<dbReference type="GO" id="GO:0003677">
    <property type="term" value="F:DNA binding"/>
    <property type="evidence" value="ECO:0007669"/>
    <property type="project" value="UniProtKB-KW"/>
</dbReference>
<dbReference type="PANTHER" id="PTHR42756">
    <property type="entry name" value="TRANSCRIPTIONAL REGULATOR, MARR"/>
    <property type="match status" value="1"/>
</dbReference>
<dbReference type="SUPFAM" id="SSF46785">
    <property type="entry name" value="Winged helix' DNA-binding domain"/>
    <property type="match status" value="1"/>
</dbReference>
<reference evidence="9" key="2">
    <citation type="submission" date="2021-04" db="EMBL/GenBank/DDBJ databases">
        <authorList>
            <person name="Gilroy R."/>
        </authorList>
    </citation>
    <scope>NUCLEOTIDE SEQUENCE</scope>
    <source>
        <strain evidence="9">ChiGjej1B1-14440</strain>
    </source>
</reference>
<comment type="caution">
    <text evidence="9">The sequence shown here is derived from an EMBL/GenBank/DDBJ whole genome shotgun (WGS) entry which is preliminary data.</text>
</comment>
<sequence>MSRRLDAIETVVAVFNEAMVIQEIYLKKGKFKELSMSETHVLDAIDKVDFPSMTNVAKELHITVGTLTTAVKKIAEKGFLVKERSAKDQRVFLLKLTKKGHEALVVHENFHRELANIYKSAIPDERLDWVFDTLKKIKIDLESFKKELEAK</sequence>
<evidence type="ECO:0000256" key="4">
    <source>
        <dbReference type="ARBA" id="ARBA00023163"/>
    </source>
</evidence>
<dbReference type="PANTHER" id="PTHR42756:SF1">
    <property type="entry name" value="TRANSCRIPTIONAL REPRESSOR OF EMRAB OPERON"/>
    <property type="match status" value="1"/>
</dbReference>
<keyword evidence="2" id="KW-0805">Transcription regulation</keyword>
<dbReference type="GO" id="GO:0005737">
    <property type="term" value="C:cytoplasm"/>
    <property type="evidence" value="ECO:0007669"/>
    <property type="project" value="UniProtKB-SubCell"/>
</dbReference>
<keyword evidence="4" id="KW-0804">Transcription</keyword>
<evidence type="ECO:0000256" key="6">
    <source>
        <dbReference type="ARBA" id="ARBA00047188"/>
    </source>
</evidence>
<dbReference type="Proteomes" id="UP000886724">
    <property type="component" value="Unassembled WGS sequence"/>
</dbReference>
<evidence type="ECO:0000256" key="3">
    <source>
        <dbReference type="ARBA" id="ARBA00023125"/>
    </source>
</evidence>
<feature type="domain" description="HTH marR-type" evidence="8">
    <location>
        <begin position="1"/>
        <end position="139"/>
    </location>
</feature>